<evidence type="ECO:0000256" key="1">
    <source>
        <dbReference type="SAM" id="MobiDB-lite"/>
    </source>
</evidence>
<dbReference type="RefSeq" id="WP_191283809.1">
    <property type="nucleotide sequence ID" value="NZ_BNAI01000006.1"/>
</dbReference>
<gene>
    <name evidence="3" type="ORF">GCM10011600_24490</name>
</gene>
<sequence>MMRIAPARMASAAALVLVSVMLTGCVSGSPSTNTPTGTNRPAETTEAPPEAGNPVFGDSFEWSDGLAITVSAPAGYQPSASAYAPEAAAYVVFTVTIVNGSDENYEPAFTASMQSGNTESEQVFDIDQGVSGGPTTTLLPGREVTFPLAFGVSDPEDLVLEVGIDFAHDTAIFTS</sequence>
<dbReference type="AlphaFoldDB" id="A0A8J3GSF5"/>
<keyword evidence="4" id="KW-1185">Reference proteome</keyword>
<dbReference type="Proteomes" id="UP000617531">
    <property type="component" value="Unassembled WGS sequence"/>
</dbReference>
<comment type="caution">
    <text evidence="3">The sequence shown here is derived from an EMBL/GenBank/DDBJ whole genome shotgun (WGS) entry which is preliminary data.</text>
</comment>
<dbReference type="PROSITE" id="PS51257">
    <property type="entry name" value="PROKAR_LIPOPROTEIN"/>
    <property type="match status" value="1"/>
</dbReference>
<reference evidence="3" key="2">
    <citation type="submission" date="2020-09" db="EMBL/GenBank/DDBJ databases">
        <authorList>
            <person name="Sun Q."/>
            <person name="Zhou Y."/>
        </authorList>
    </citation>
    <scope>NUCLEOTIDE SEQUENCE</scope>
    <source>
        <strain evidence="3">CGMCC 1.16548</strain>
    </source>
</reference>
<protein>
    <recommendedName>
        <fullName evidence="5">DUF4352 domain-containing protein</fullName>
    </recommendedName>
</protein>
<evidence type="ECO:0008006" key="5">
    <source>
        <dbReference type="Google" id="ProtNLM"/>
    </source>
</evidence>
<dbReference type="EMBL" id="BNAI01000006">
    <property type="protein sequence ID" value="GHF22489.1"/>
    <property type="molecule type" value="Genomic_DNA"/>
</dbReference>
<evidence type="ECO:0000256" key="2">
    <source>
        <dbReference type="SAM" id="SignalP"/>
    </source>
</evidence>
<evidence type="ECO:0000313" key="3">
    <source>
        <dbReference type="EMBL" id="GHF22489.1"/>
    </source>
</evidence>
<keyword evidence="2" id="KW-0732">Signal</keyword>
<feature type="compositionally biased region" description="Low complexity" evidence="1">
    <location>
        <begin position="28"/>
        <end position="39"/>
    </location>
</feature>
<name>A0A8J3GSF5_9MICO</name>
<feature type="region of interest" description="Disordered" evidence="1">
    <location>
        <begin position="28"/>
        <end position="56"/>
    </location>
</feature>
<reference evidence="3" key="1">
    <citation type="journal article" date="2014" name="Int. J. Syst. Evol. Microbiol.">
        <title>Complete genome sequence of Corynebacterium casei LMG S-19264T (=DSM 44701T), isolated from a smear-ripened cheese.</title>
        <authorList>
            <consortium name="US DOE Joint Genome Institute (JGI-PGF)"/>
            <person name="Walter F."/>
            <person name="Albersmeier A."/>
            <person name="Kalinowski J."/>
            <person name="Ruckert C."/>
        </authorList>
    </citation>
    <scope>NUCLEOTIDE SEQUENCE</scope>
    <source>
        <strain evidence="3">CGMCC 1.16548</strain>
    </source>
</reference>
<feature type="chain" id="PRO_5035185573" description="DUF4352 domain-containing protein" evidence="2">
    <location>
        <begin position="29"/>
        <end position="175"/>
    </location>
</feature>
<feature type="signal peptide" evidence="2">
    <location>
        <begin position="1"/>
        <end position="28"/>
    </location>
</feature>
<evidence type="ECO:0000313" key="4">
    <source>
        <dbReference type="Proteomes" id="UP000617531"/>
    </source>
</evidence>
<accession>A0A8J3GSF5</accession>
<proteinExistence type="predicted"/>
<organism evidence="3 4">
    <name type="scientific">Pseudolysinimonas yzui</name>
    <dbReference type="NCBI Taxonomy" id="2708254"/>
    <lineage>
        <taxon>Bacteria</taxon>
        <taxon>Bacillati</taxon>
        <taxon>Actinomycetota</taxon>
        <taxon>Actinomycetes</taxon>
        <taxon>Micrococcales</taxon>
        <taxon>Microbacteriaceae</taxon>
        <taxon>Pseudolysinimonas</taxon>
    </lineage>
</organism>